<proteinExistence type="predicted"/>
<dbReference type="InterPro" id="IPR018062">
    <property type="entry name" value="HTH_AraC-typ_CS"/>
</dbReference>
<dbReference type="SUPFAM" id="SSF52172">
    <property type="entry name" value="CheY-like"/>
    <property type="match status" value="1"/>
</dbReference>
<reference evidence="7 8" key="1">
    <citation type="submission" date="2020-08" db="EMBL/GenBank/DDBJ databases">
        <title>Genomic Encyclopedia of Type Strains, Phase III (KMG-III): the genomes of soil and plant-associated and newly described type strains.</title>
        <authorList>
            <person name="Whitman W."/>
        </authorList>
    </citation>
    <scope>NUCLEOTIDE SEQUENCE [LARGE SCALE GENOMIC DNA]</scope>
    <source>
        <strain evidence="7 8">CECT 5831</strain>
    </source>
</reference>
<feature type="domain" description="Response regulatory" evidence="6">
    <location>
        <begin position="3"/>
        <end position="120"/>
    </location>
</feature>
<evidence type="ECO:0000313" key="7">
    <source>
        <dbReference type="EMBL" id="MBB3128002.1"/>
    </source>
</evidence>
<dbReference type="PROSITE" id="PS50110">
    <property type="entry name" value="RESPONSE_REGULATORY"/>
    <property type="match status" value="1"/>
</dbReference>
<dbReference type="InterPro" id="IPR001789">
    <property type="entry name" value="Sig_transdc_resp-reg_receiver"/>
</dbReference>
<dbReference type="PANTHER" id="PTHR43280">
    <property type="entry name" value="ARAC-FAMILY TRANSCRIPTIONAL REGULATOR"/>
    <property type="match status" value="1"/>
</dbReference>
<feature type="modified residue" description="4-aspartylphosphate" evidence="4">
    <location>
        <position position="55"/>
    </location>
</feature>
<dbReference type="GO" id="GO:0043565">
    <property type="term" value="F:sequence-specific DNA binding"/>
    <property type="evidence" value="ECO:0007669"/>
    <property type="project" value="InterPro"/>
</dbReference>
<evidence type="ECO:0000256" key="1">
    <source>
        <dbReference type="ARBA" id="ARBA00023015"/>
    </source>
</evidence>
<dbReference type="CDD" id="cd17536">
    <property type="entry name" value="REC_YesN-like"/>
    <property type="match status" value="1"/>
</dbReference>
<comment type="caution">
    <text evidence="7">The sequence shown here is derived from an EMBL/GenBank/DDBJ whole genome shotgun (WGS) entry which is preliminary data.</text>
</comment>
<gene>
    <name evidence="7" type="ORF">FHS19_002656</name>
</gene>
<dbReference type="SMART" id="SM00448">
    <property type="entry name" value="REC"/>
    <property type="match status" value="1"/>
</dbReference>
<dbReference type="RefSeq" id="WP_183582234.1">
    <property type="nucleotide sequence ID" value="NZ_JACHXJ010000002.1"/>
</dbReference>
<name>A0A839TMW0_9BACL</name>
<dbReference type="PROSITE" id="PS01124">
    <property type="entry name" value="HTH_ARAC_FAMILY_2"/>
    <property type="match status" value="1"/>
</dbReference>
<dbReference type="InterPro" id="IPR018060">
    <property type="entry name" value="HTH_AraC"/>
</dbReference>
<dbReference type="EMBL" id="JACHXJ010000002">
    <property type="protein sequence ID" value="MBB3128002.1"/>
    <property type="molecule type" value="Genomic_DNA"/>
</dbReference>
<accession>A0A839TMW0</accession>
<dbReference type="PANTHER" id="PTHR43280:SF2">
    <property type="entry name" value="HTH-TYPE TRANSCRIPTIONAL REGULATOR EXSA"/>
    <property type="match status" value="1"/>
</dbReference>
<dbReference type="Proteomes" id="UP000517523">
    <property type="component" value="Unassembled WGS sequence"/>
</dbReference>
<keyword evidence="2" id="KW-0238">DNA-binding</keyword>
<dbReference type="Gene3D" id="3.40.50.2300">
    <property type="match status" value="1"/>
</dbReference>
<keyword evidence="1" id="KW-0805">Transcription regulation</keyword>
<dbReference type="SMART" id="SM00342">
    <property type="entry name" value="HTH_ARAC"/>
    <property type="match status" value="1"/>
</dbReference>
<evidence type="ECO:0000259" key="5">
    <source>
        <dbReference type="PROSITE" id="PS01124"/>
    </source>
</evidence>
<organism evidence="7 8">
    <name type="scientific">Paenibacillus rhizosphaerae</name>
    <dbReference type="NCBI Taxonomy" id="297318"/>
    <lineage>
        <taxon>Bacteria</taxon>
        <taxon>Bacillati</taxon>
        <taxon>Bacillota</taxon>
        <taxon>Bacilli</taxon>
        <taxon>Bacillales</taxon>
        <taxon>Paenibacillaceae</taxon>
        <taxon>Paenibacillus</taxon>
    </lineage>
</organism>
<evidence type="ECO:0000256" key="2">
    <source>
        <dbReference type="ARBA" id="ARBA00023125"/>
    </source>
</evidence>
<dbReference type="InterPro" id="IPR020449">
    <property type="entry name" value="Tscrpt_reg_AraC-type_HTH"/>
</dbReference>
<evidence type="ECO:0000259" key="6">
    <source>
        <dbReference type="PROSITE" id="PS50110"/>
    </source>
</evidence>
<dbReference type="InterPro" id="IPR011006">
    <property type="entry name" value="CheY-like_superfamily"/>
</dbReference>
<dbReference type="PRINTS" id="PR00032">
    <property type="entry name" value="HTHARAC"/>
</dbReference>
<dbReference type="Gene3D" id="1.10.10.60">
    <property type="entry name" value="Homeodomain-like"/>
    <property type="match status" value="2"/>
</dbReference>
<evidence type="ECO:0000256" key="3">
    <source>
        <dbReference type="ARBA" id="ARBA00023163"/>
    </source>
</evidence>
<feature type="domain" description="HTH araC/xylS-type" evidence="5">
    <location>
        <begin position="374"/>
        <end position="472"/>
    </location>
</feature>
<dbReference type="Pfam" id="PF00072">
    <property type="entry name" value="Response_reg"/>
    <property type="match status" value="1"/>
</dbReference>
<evidence type="ECO:0000256" key="4">
    <source>
        <dbReference type="PROSITE-ProRule" id="PRU00169"/>
    </source>
</evidence>
<protein>
    <submittedName>
        <fullName evidence="7">Two-component system response regulator YesN</fullName>
    </submittedName>
</protein>
<evidence type="ECO:0000313" key="8">
    <source>
        <dbReference type="Proteomes" id="UP000517523"/>
    </source>
</evidence>
<keyword evidence="4" id="KW-0597">Phosphoprotein</keyword>
<dbReference type="AlphaFoldDB" id="A0A839TMW0"/>
<keyword evidence="3" id="KW-0804">Transcription</keyword>
<dbReference type="PROSITE" id="PS00041">
    <property type="entry name" value="HTH_ARAC_FAMILY_1"/>
    <property type="match status" value="1"/>
</dbReference>
<dbReference type="GO" id="GO:0000160">
    <property type="term" value="P:phosphorelay signal transduction system"/>
    <property type="evidence" value="ECO:0007669"/>
    <property type="project" value="InterPro"/>
</dbReference>
<dbReference type="GO" id="GO:0003700">
    <property type="term" value="F:DNA-binding transcription factor activity"/>
    <property type="evidence" value="ECO:0007669"/>
    <property type="project" value="InterPro"/>
</dbReference>
<dbReference type="Pfam" id="PF12833">
    <property type="entry name" value="HTH_18"/>
    <property type="match status" value="1"/>
</dbReference>
<dbReference type="InterPro" id="IPR009057">
    <property type="entry name" value="Homeodomain-like_sf"/>
</dbReference>
<sequence>MIKVLVVDDDKLVRKGLISVMPWQDFDMEVIGEANNGAKALEFLDNHEVDLLLTDLEMPVMSGMELMRLVRERHPEVYIAVLTLHQDFEYIQEAIRLGAIDYIAKVQLEKERFEEVLGRIHRRITEQEGRIRKLRMLPGASSPDESFATDQGYALMSAVRDPEPGAAVQWAVRHAERFAELGRQVLFFTLGGGEKGEEGEEGLDELVRLASTDSGWTLIRLTGIQGRMPAEVYDRVRKYGDGEFFYEYDPAVNVMDRSLSVLANSVNPVNDDLTLTVMAQWLAPGWIYRDGLFQANLQELKDLRLPQAELSGRLYVLADRLDQLAGKTGTSRIRLPAPLDSWFQVEAWFDGVRKQLREEWGRAPYSPEVVQSVMTAVSMLHEELDQPVTAADIARRVSMSRSYFSQCFKEIVGTNFNAYLRRIRLDQAKHYLQNTTKTVLWIAQHVGYEDEKYFSRSFREYTGLLPSEYRNQSDQGREMSSGK</sequence>
<dbReference type="SUPFAM" id="SSF46689">
    <property type="entry name" value="Homeodomain-like"/>
    <property type="match status" value="2"/>
</dbReference>